<comment type="caution">
    <text evidence="2">The sequence shown here is derived from an EMBL/GenBank/DDBJ whole genome shotgun (WGS) entry which is preliminary data.</text>
</comment>
<sequence>MYGNARNINISGKPTTPNNNNSNGGSSFSSNNEGLSSSANSSSSSGSASATELDNILNTMKECNYTLVNSITAVEEIQREKDLIEQLLAQGKFNDEKRLKKLQYSISYESETLMKTLMKLDGLQIVGHIKHSHRIKKERKKERAREREREIEMMGNLEGVDDDDNNSRSSSTGTSSSSGSSSGSDDESLPKFGPHRLRKYRKRLVNRIIRLIDYLDALSKEAKALVKKFEEVKSKQTTTTTTSTSTSSAQNKLSQEKEDKKYQPASAAEEQRYQRPTSANKNRSESFNDGNQNYYKQNYHQQHEERPRSQSNGYNPFEFQDFGNLDTFISQGHDDYYDDDNIHNEHTQESPFFESPSQKLHKYRSNNPRPTHNHLPNFFKR</sequence>
<accession>A0A8J4Q082</accession>
<feature type="region of interest" description="Disordered" evidence="1">
    <location>
        <begin position="1"/>
        <end position="49"/>
    </location>
</feature>
<feature type="region of interest" description="Disordered" evidence="1">
    <location>
        <begin position="232"/>
        <end position="381"/>
    </location>
</feature>
<dbReference type="GO" id="GO:0051087">
    <property type="term" value="F:protein-folding chaperone binding"/>
    <property type="evidence" value="ECO:0007669"/>
    <property type="project" value="InterPro"/>
</dbReference>
<dbReference type="OrthoDB" id="21307at2759"/>
<evidence type="ECO:0000313" key="2">
    <source>
        <dbReference type="EMBL" id="KAF2075582.1"/>
    </source>
</evidence>
<feature type="region of interest" description="Disordered" evidence="1">
    <location>
        <begin position="131"/>
        <end position="194"/>
    </location>
</feature>
<feature type="compositionally biased region" description="Low complexity" evidence="1">
    <location>
        <begin position="237"/>
        <end position="248"/>
    </location>
</feature>
<evidence type="ECO:0000313" key="3">
    <source>
        <dbReference type="Proteomes" id="UP000695562"/>
    </source>
</evidence>
<dbReference type="SUPFAM" id="SSF63491">
    <property type="entry name" value="BAG domain"/>
    <property type="match status" value="1"/>
</dbReference>
<feature type="compositionally biased region" description="Polar residues" evidence="1">
    <location>
        <begin position="274"/>
        <end position="290"/>
    </location>
</feature>
<gene>
    <name evidence="2" type="ORF">CYY_003125</name>
</gene>
<feature type="compositionally biased region" description="Low complexity" evidence="1">
    <location>
        <begin position="291"/>
        <end position="300"/>
    </location>
</feature>
<protein>
    <recommendedName>
        <fullName evidence="4">BAG domain-containing protein</fullName>
    </recommendedName>
</protein>
<reference evidence="2" key="1">
    <citation type="submission" date="2020-01" db="EMBL/GenBank/DDBJ databases">
        <title>Development of genomics and gene disruption for Polysphondylium violaceum indicates a role for the polyketide synthase stlB in stalk morphogenesis.</title>
        <authorList>
            <person name="Narita B."/>
            <person name="Kawabe Y."/>
            <person name="Kin K."/>
            <person name="Saito T."/>
            <person name="Gibbs R."/>
            <person name="Kuspa A."/>
            <person name="Muzny D."/>
            <person name="Queller D."/>
            <person name="Richards S."/>
            <person name="Strassman J."/>
            <person name="Sucgang R."/>
            <person name="Worley K."/>
            <person name="Schaap P."/>
        </authorList>
    </citation>
    <scope>NUCLEOTIDE SEQUENCE</scope>
    <source>
        <strain evidence="2">QSvi11</strain>
    </source>
</reference>
<feature type="compositionally biased region" description="Low complexity" evidence="1">
    <location>
        <begin position="167"/>
        <end position="183"/>
    </location>
</feature>
<evidence type="ECO:0008006" key="4">
    <source>
        <dbReference type="Google" id="ProtNLM"/>
    </source>
</evidence>
<organism evidence="2 3">
    <name type="scientific">Polysphondylium violaceum</name>
    <dbReference type="NCBI Taxonomy" id="133409"/>
    <lineage>
        <taxon>Eukaryota</taxon>
        <taxon>Amoebozoa</taxon>
        <taxon>Evosea</taxon>
        <taxon>Eumycetozoa</taxon>
        <taxon>Dictyostelia</taxon>
        <taxon>Dictyosteliales</taxon>
        <taxon>Dictyosteliaceae</taxon>
        <taxon>Polysphondylium</taxon>
    </lineage>
</organism>
<proteinExistence type="predicted"/>
<feature type="compositionally biased region" description="Polar residues" evidence="1">
    <location>
        <begin position="1"/>
        <end position="17"/>
    </location>
</feature>
<feature type="compositionally biased region" description="Low complexity" evidence="1">
    <location>
        <begin position="18"/>
        <end position="49"/>
    </location>
</feature>
<feature type="compositionally biased region" description="Basic and acidic residues" evidence="1">
    <location>
        <begin position="141"/>
        <end position="152"/>
    </location>
</feature>
<evidence type="ECO:0000256" key="1">
    <source>
        <dbReference type="SAM" id="MobiDB-lite"/>
    </source>
</evidence>
<feature type="compositionally biased region" description="Basic and acidic residues" evidence="1">
    <location>
        <begin position="332"/>
        <end position="348"/>
    </location>
</feature>
<dbReference type="Proteomes" id="UP000695562">
    <property type="component" value="Unassembled WGS sequence"/>
</dbReference>
<dbReference type="EMBL" id="AJWJ01000094">
    <property type="protein sequence ID" value="KAF2075582.1"/>
    <property type="molecule type" value="Genomic_DNA"/>
</dbReference>
<feature type="compositionally biased region" description="Basic residues" evidence="1">
    <location>
        <begin position="131"/>
        <end position="140"/>
    </location>
</feature>
<name>A0A8J4Q082_9MYCE</name>
<dbReference type="AlphaFoldDB" id="A0A8J4Q082"/>
<keyword evidence="3" id="KW-1185">Reference proteome</keyword>
<dbReference type="Gene3D" id="1.20.58.120">
    <property type="entry name" value="BAG domain"/>
    <property type="match status" value="1"/>
</dbReference>
<dbReference type="InterPro" id="IPR036533">
    <property type="entry name" value="BAG_dom_sf"/>
</dbReference>